<feature type="compositionally biased region" description="Polar residues" evidence="1">
    <location>
        <begin position="208"/>
        <end position="222"/>
    </location>
</feature>
<sequence length="222" mass="25323">MFLRYFGHFGTFASLIGLVITIKPEGKLTSPGMVVLICICVLSLVLAIYEEIKLYRSKKGKVYSSKENVRNYMYKWISQEGVTFIFSRDLSWVSDEEMKNLFRNKARNRELKLCVAESIPFVTELADLGAEIYTYKQLDYTLKTRFTFVKVGRIDCKVAIGREVKGSHFIEEFKATDEPVFSIASDLMEVLSRGNRLVKGESKDESKTSNTENRGTVSSRMG</sequence>
<evidence type="ECO:0000313" key="4">
    <source>
        <dbReference type="Proteomes" id="UP000447876"/>
    </source>
</evidence>
<protein>
    <submittedName>
        <fullName evidence="3">Uncharacterized protein</fullName>
    </submittedName>
</protein>
<dbReference type="AlphaFoldDB" id="A0A7X2Z2C5"/>
<dbReference type="Proteomes" id="UP000447876">
    <property type="component" value="Unassembled WGS sequence"/>
</dbReference>
<organism evidence="3 4">
    <name type="scientific">Paenibacillus woosongensis</name>
    <dbReference type="NCBI Taxonomy" id="307580"/>
    <lineage>
        <taxon>Bacteria</taxon>
        <taxon>Bacillati</taxon>
        <taxon>Bacillota</taxon>
        <taxon>Bacilli</taxon>
        <taxon>Bacillales</taxon>
        <taxon>Paenibacillaceae</taxon>
        <taxon>Paenibacillus</taxon>
    </lineage>
</organism>
<feature type="transmembrane region" description="Helical" evidence="2">
    <location>
        <begin position="28"/>
        <end position="49"/>
    </location>
</feature>
<evidence type="ECO:0000256" key="2">
    <source>
        <dbReference type="SAM" id="Phobius"/>
    </source>
</evidence>
<keyword evidence="2" id="KW-0472">Membrane</keyword>
<accession>A0A7X2Z2C5</accession>
<name>A0A7X2Z2C5_9BACL</name>
<evidence type="ECO:0000256" key="1">
    <source>
        <dbReference type="SAM" id="MobiDB-lite"/>
    </source>
</evidence>
<feature type="region of interest" description="Disordered" evidence="1">
    <location>
        <begin position="198"/>
        <end position="222"/>
    </location>
</feature>
<feature type="compositionally biased region" description="Basic and acidic residues" evidence="1">
    <location>
        <begin position="198"/>
        <end position="207"/>
    </location>
</feature>
<keyword evidence="2" id="KW-1133">Transmembrane helix</keyword>
<keyword evidence="2" id="KW-0812">Transmembrane</keyword>
<feature type="transmembrane region" description="Helical" evidence="2">
    <location>
        <begin position="5"/>
        <end position="22"/>
    </location>
</feature>
<reference evidence="3 4" key="1">
    <citation type="submission" date="2019-11" db="EMBL/GenBank/DDBJ databases">
        <title>Draft genome sequences of five Paenibacillus species of dairy origin.</title>
        <authorList>
            <person name="Olajide A.M."/>
            <person name="Chen S."/>
            <person name="Lapointe G."/>
        </authorList>
    </citation>
    <scope>NUCLEOTIDE SEQUENCE [LARGE SCALE GENOMIC DNA]</scope>
    <source>
        <strain evidence="3 4">12CR55</strain>
    </source>
</reference>
<proteinExistence type="predicted"/>
<gene>
    <name evidence="3" type="ORF">GNP95_15035</name>
</gene>
<evidence type="ECO:0000313" key="3">
    <source>
        <dbReference type="EMBL" id="MUG46306.1"/>
    </source>
</evidence>
<dbReference type="EMBL" id="WNZW01000005">
    <property type="protein sequence ID" value="MUG46306.1"/>
    <property type="molecule type" value="Genomic_DNA"/>
</dbReference>
<comment type="caution">
    <text evidence="3">The sequence shown here is derived from an EMBL/GenBank/DDBJ whole genome shotgun (WGS) entry which is preliminary data.</text>
</comment>